<accession>A0A1G2HES2</accession>
<gene>
    <name evidence="2" type="ORF">A2919_00525</name>
</gene>
<reference evidence="2 3" key="1">
    <citation type="journal article" date="2016" name="Nat. Commun.">
        <title>Thousands of microbial genomes shed light on interconnected biogeochemical processes in an aquifer system.</title>
        <authorList>
            <person name="Anantharaman K."/>
            <person name="Brown C.T."/>
            <person name="Hug L.A."/>
            <person name="Sharon I."/>
            <person name="Castelle C.J."/>
            <person name="Probst A.J."/>
            <person name="Thomas B.C."/>
            <person name="Singh A."/>
            <person name="Wilkins M.J."/>
            <person name="Karaoz U."/>
            <person name="Brodie E.L."/>
            <person name="Williams K.H."/>
            <person name="Hubbard S.S."/>
            <person name="Banfield J.F."/>
        </authorList>
    </citation>
    <scope>NUCLEOTIDE SEQUENCE [LARGE SCALE GENOMIC DNA]</scope>
</reference>
<organism evidence="2 3">
    <name type="scientific">Candidatus Spechtbacteria bacterium RIFCSPLOWO2_01_FULL_43_12</name>
    <dbReference type="NCBI Taxonomy" id="1802162"/>
    <lineage>
        <taxon>Bacteria</taxon>
        <taxon>Candidatus Spechtiibacteriota</taxon>
    </lineage>
</organism>
<evidence type="ECO:0000256" key="1">
    <source>
        <dbReference type="SAM" id="Phobius"/>
    </source>
</evidence>
<keyword evidence="1" id="KW-1133">Transmembrane helix</keyword>
<dbReference type="Proteomes" id="UP000178835">
    <property type="component" value="Unassembled WGS sequence"/>
</dbReference>
<evidence type="ECO:0000313" key="2">
    <source>
        <dbReference type="EMBL" id="OGZ60974.1"/>
    </source>
</evidence>
<name>A0A1G2HES2_9BACT</name>
<proteinExistence type="predicted"/>
<keyword evidence="1" id="KW-0812">Transmembrane</keyword>
<feature type="transmembrane region" description="Helical" evidence="1">
    <location>
        <begin position="9"/>
        <end position="29"/>
    </location>
</feature>
<keyword evidence="1" id="KW-0472">Membrane</keyword>
<sequence length="209" mass="23677">MLAFLKKHYFLMLIAIFVALGVVAVFLVLTGKDEVEQKIIDPDQGPPTADLEADYSNLDEIIPGEHMREDVEKIAGLPYSIATLDNILYMYYKTPVDAFTEFDNIVGLRNGVVFFVLENVFSDYRGGYSDYTAKYGEPSVVFYQPANDDWPIHVFLDAGIALESSNLIDVTKVLYFVPQSETAFTYRVANLFGWETEIHNHEETYTGDL</sequence>
<comment type="caution">
    <text evidence="2">The sequence shown here is derived from an EMBL/GenBank/DDBJ whole genome shotgun (WGS) entry which is preliminary data.</text>
</comment>
<dbReference type="EMBL" id="MHOH01000009">
    <property type="protein sequence ID" value="OGZ60974.1"/>
    <property type="molecule type" value="Genomic_DNA"/>
</dbReference>
<dbReference type="AlphaFoldDB" id="A0A1G2HES2"/>
<protein>
    <submittedName>
        <fullName evidence="2">Uncharacterized protein</fullName>
    </submittedName>
</protein>
<evidence type="ECO:0000313" key="3">
    <source>
        <dbReference type="Proteomes" id="UP000178835"/>
    </source>
</evidence>